<dbReference type="SUPFAM" id="SSF51215">
    <property type="entry name" value="Regulatory protein AraC"/>
    <property type="match status" value="1"/>
</dbReference>
<comment type="caution">
    <text evidence="5">The sequence shown here is derived from an EMBL/GenBank/DDBJ whole genome shotgun (WGS) entry which is preliminary data.</text>
</comment>
<dbReference type="AlphaFoldDB" id="A0A7W5FRM2"/>
<feature type="domain" description="HTH araC/xylS-type" evidence="4">
    <location>
        <begin position="180"/>
        <end position="278"/>
    </location>
</feature>
<dbReference type="GO" id="GO:0003700">
    <property type="term" value="F:DNA-binding transcription factor activity"/>
    <property type="evidence" value="ECO:0007669"/>
    <property type="project" value="InterPro"/>
</dbReference>
<protein>
    <submittedName>
        <fullName evidence="5">AraC-like DNA-binding protein</fullName>
    </submittedName>
</protein>
<dbReference type="PANTHER" id="PTHR43280">
    <property type="entry name" value="ARAC-FAMILY TRANSCRIPTIONAL REGULATOR"/>
    <property type="match status" value="1"/>
</dbReference>
<evidence type="ECO:0000313" key="6">
    <source>
        <dbReference type="Proteomes" id="UP000570361"/>
    </source>
</evidence>
<dbReference type="PRINTS" id="PR00032">
    <property type="entry name" value="HTHARAC"/>
</dbReference>
<dbReference type="Gene3D" id="1.10.10.60">
    <property type="entry name" value="Homeodomain-like"/>
    <property type="match status" value="2"/>
</dbReference>
<dbReference type="PROSITE" id="PS00041">
    <property type="entry name" value="HTH_ARAC_FAMILY_1"/>
    <property type="match status" value="1"/>
</dbReference>
<dbReference type="EMBL" id="JACHXK010000027">
    <property type="protein sequence ID" value="MBB3114164.1"/>
    <property type="molecule type" value="Genomic_DNA"/>
</dbReference>
<dbReference type="GO" id="GO:0043565">
    <property type="term" value="F:sequence-specific DNA binding"/>
    <property type="evidence" value="ECO:0007669"/>
    <property type="project" value="InterPro"/>
</dbReference>
<dbReference type="Gene3D" id="2.60.120.280">
    <property type="entry name" value="Regulatory protein AraC"/>
    <property type="match status" value="1"/>
</dbReference>
<keyword evidence="1" id="KW-0805">Transcription regulation</keyword>
<evidence type="ECO:0000256" key="1">
    <source>
        <dbReference type="ARBA" id="ARBA00023015"/>
    </source>
</evidence>
<dbReference type="InterPro" id="IPR003313">
    <property type="entry name" value="AraC-bd"/>
</dbReference>
<dbReference type="SUPFAM" id="SSF46689">
    <property type="entry name" value="Homeodomain-like"/>
    <property type="match status" value="2"/>
</dbReference>
<dbReference type="Pfam" id="PF02311">
    <property type="entry name" value="AraC_binding"/>
    <property type="match status" value="1"/>
</dbReference>
<keyword evidence="6" id="KW-1185">Reference proteome</keyword>
<sequence>MREHIFFPKPLFQRHSCFPDFIGGYSEFPEHRVNREYATKENHLDRYYNLHLVVGGKGYLEHEGRTFELARGQGFLYGPGLRQTYYSDSDDPWSIRWVHFYGIRLEEFLDGKSLDEPWLFRLSDLTPFETDIETLLKLGRAYEVEDEFEVASTLYKLLTRLQAAATQLNVPANQADDKLHVAANYVHSHCKAPITLEQAAAVAGFSAHYFSRKFNQKFGMSFSDFLLESRILQAKQLLSSTNLSIKAIALETGFSQSSYFGKCFRSLEGMTPLEFRLIHKL</sequence>
<reference evidence="5 6" key="1">
    <citation type="submission" date="2020-08" db="EMBL/GenBank/DDBJ databases">
        <title>Genomic Encyclopedia of Type Strains, Phase III (KMG-III): the genomes of soil and plant-associated and newly described type strains.</title>
        <authorList>
            <person name="Whitman W."/>
        </authorList>
    </citation>
    <scope>NUCLEOTIDE SEQUENCE [LARGE SCALE GENOMIC DNA]</scope>
    <source>
        <strain evidence="5 6">CECT 5862</strain>
    </source>
</reference>
<dbReference type="PANTHER" id="PTHR43280:SF28">
    <property type="entry name" value="HTH-TYPE TRANSCRIPTIONAL ACTIVATOR RHAS"/>
    <property type="match status" value="1"/>
</dbReference>
<dbReference type="InterPro" id="IPR020449">
    <property type="entry name" value="Tscrpt_reg_AraC-type_HTH"/>
</dbReference>
<dbReference type="InterPro" id="IPR018060">
    <property type="entry name" value="HTH_AraC"/>
</dbReference>
<dbReference type="Proteomes" id="UP000570361">
    <property type="component" value="Unassembled WGS sequence"/>
</dbReference>
<proteinExistence type="predicted"/>
<dbReference type="InterPro" id="IPR037923">
    <property type="entry name" value="HTH-like"/>
</dbReference>
<gene>
    <name evidence="5" type="ORF">FHS18_006282</name>
</gene>
<organism evidence="5 6">
    <name type="scientific">Paenibacillus phyllosphaerae</name>
    <dbReference type="NCBI Taxonomy" id="274593"/>
    <lineage>
        <taxon>Bacteria</taxon>
        <taxon>Bacillati</taxon>
        <taxon>Bacillota</taxon>
        <taxon>Bacilli</taxon>
        <taxon>Bacillales</taxon>
        <taxon>Paenibacillaceae</taxon>
        <taxon>Paenibacillus</taxon>
    </lineage>
</organism>
<keyword evidence="3" id="KW-0804">Transcription</keyword>
<name>A0A7W5FRM2_9BACL</name>
<dbReference type="SMART" id="SM00342">
    <property type="entry name" value="HTH_ARAC"/>
    <property type="match status" value="1"/>
</dbReference>
<evidence type="ECO:0000259" key="4">
    <source>
        <dbReference type="PROSITE" id="PS01124"/>
    </source>
</evidence>
<dbReference type="RefSeq" id="WP_183604216.1">
    <property type="nucleotide sequence ID" value="NZ_JACHXK010000027.1"/>
</dbReference>
<dbReference type="Pfam" id="PF12833">
    <property type="entry name" value="HTH_18"/>
    <property type="match status" value="1"/>
</dbReference>
<keyword evidence="2 5" id="KW-0238">DNA-binding</keyword>
<dbReference type="InterPro" id="IPR009057">
    <property type="entry name" value="Homeodomain-like_sf"/>
</dbReference>
<evidence type="ECO:0000256" key="3">
    <source>
        <dbReference type="ARBA" id="ARBA00023163"/>
    </source>
</evidence>
<dbReference type="PROSITE" id="PS01124">
    <property type="entry name" value="HTH_ARAC_FAMILY_2"/>
    <property type="match status" value="1"/>
</dbReference>
<evidence type="ECO:0000256" key="2">
    <source>
        <dbReference type="ARBA" id="ARBA00023125"/>
    </source>
</evidence>
<evidence type="ECO:0000313" key="5">
    <source>
        <dbReference type="EMBL" id="MBB3114164.1"/>
    </source>
</evidence>
<dbReference type="CDD" id="cd06986">
    <property type="entry name" value="cupin_MmsR-like_N"/>
    <property type="match status" value="1"/>
</dbReference>
<dbReference type="InterPro" id="IPR018062">
    <property type="entry name" value="HTH_AraC-typ_CS"/>
</dbReference>
<accession>A0A7W5FRM2</accession>